<evidence type="ECO:0000256" key="2">
    <source>
        <dbReference type="SAM" id="SignalP"/>
    </source>
</evidence>
<dbReference type="InterPro" id="IPR003598">
    <property type="entry name" value="Ig_sub2"/>
</dbReference>
<dbReference type="Ensembl" id="ENSXMAT00000022840.1">
    <property type="protein sequence ID" value="ENSXMAP00000035483.1"/>
    <property type="gene ID" value="ENSXMAG00000029345.1"/>
</dbReference>
<dbReference type="PANTHER" id="PTHR46013:SF4">
    <property type="entry name" value="B-CELL RECEPTOR CD22-RELATED"/>
    <property type="match status" value="1"/>
</dbReference>
<name>A0A3B5QW56_XIPMA</name>
<keyword evidence="5" id="KW-1185">Reference proteome</keyword>
<dbReference type="SMART" id="SM00408">
    <property type="entry name" value="IGc2"/>
    <property type="match status" value="2"/>
</dbReference>
<evidence type="ECO:0000313" key="4">
    <source>
        <dbReference type="Ensembl" id="ENSXMAP00000035483.1"/>
    </source>
</evidence>
<dbReference type="InterPro" id="IPR036179">
    <property type="entry name" value="Ig-like_dom_sf"/>
</dbReference>
<dbReference type="SMART" id="SM00409">
    <property type="entry name" value="IG"/>
    <property type="match status" value="3"/>
</dbReference>
<organism evidence="4 5">
    <name type="scientific">Xiphophorus maculatus</name>
    <name type="common">Southern platyfish</name>
    <name type="synonym">Platypoecilus maculatus</name>
    <dbReference type="NCBI Taxonomy" id="8083"/>
    <lineage>
        <taxon>Eukaryota</taxon>
        <taxon>Metazoa</taxon>
        <taxon>Chordata</taxon>
        <taxon>Craniata</taxon>
        <taxon>Vertebrata</taxon>
        <taxon>Euteleostomi</taxon>
        <taxon>Actinopterygii</taxon>
        <taxon>Neopterygii</taxon>
        <taxon>Teleostei</taxon>
        <taxon>Neoteleostei</taxon>
        <taxon>Acanthomorphata</taxon>
        <taxon>Ovalentaria</taxon>
        <taxon>Atherinomorphae</taxon>
        <taxon>Cyprinodontiformes</taxon>
        <taxon>Poeciliidae</taxon>
        <taxon>Poeciliinae</taxon>
        <taxon>Xiphophorus</taxon>
    </lineage>
</organism>
<evidence type="ECO:0000256" key="1">
    <source>
        <dbReference type="SAM" id="MobiDB-lite"/>
    </source>
</evidence>
<reference evidence="5" key="2">
    <citation type="journal article" date="2013" name="Nat. Genet.">
        <title>The genome of the platyfish, Xiphophorus maculatus, provides insights into evolutionary adaptation and several complex traits.</title>
        <authorList>
            <person name="Schartl M."/>
            <person name="Walter R.B."/>
            <person name="Shen Y."/>
            <person name="Garcia T."/>
            <person name="Catchen J."/>
            <person name="Amores A."/>
            <person name="Braasch I."/>
            <person name="Chalopin D."/>
            <person name="Volff J.N."/>
            <person name="Lesch K.P."/>
            <person name="Bisazza A."/>
            <person name="Minx P."/>
            <person name="Hillier L."/>
            <person name="Wilson R.K."/>
            <person name="Fuerstenberg S."/>
            <person name="Boore J."/>
            <person name="Searle S."/>
            <person name="Postlethwait J.H."/>
            <person name="Warren W.C."/>
        </authorList>
    </citation>
    <scope>NUCLEOTIDE SEQUENCE [LARGE SCALE GENOMIC DNA]</scope>
    <source>
        <strain evidence="5">JP 163 A</strain>
    </source>
</reference>
<dbReference type="FunCoup" id="A0A3B5QW56">
    <property type="interactions" value="728"/>
</dbReference>
<dbReference type="Proteomes" id="UP000002852">
    <property type="component" value="Unassembled WGS sequence"/>
</dbReference>
<reference evidence="5" key="1">
    <citation type="submission" date="2012-01" db="EMBL/GenBank/DDBJ databases">
        <authorList>
            <person name="Walter R."/>
            <person name="Schartl M."/>
            <person name="Warren W."/>
        </authorList>
    </citation>
    <scope>NUCLEOTIDE SEQUENCE [LARGE SCALE GENOMIC DNA]</scope>
    <source>
        <strain evidence="5">JP 163 A</strain>
    </source>
</reference>
<dbReference type="InterPro" id="IPR013783">
    <property type="entry name" value="Ig-like_fold"/>
</dbReference>
<dbReference type="InterPro" id="IPR003599">
    <property type="entry name" value="Ig_sub"/>
</dbReference>
<sequence length="480" mass="53548">HLILILLFVTYLPSQICAIKGSTVDLQCNYTHPDREGDTVIEVTNRIWFTKEQLAAPVDLKADPDYAGRIEYKNGCAVAIRDVRESDAAVYKFRFITNHPSGKHTGLPGVTLSVSAVELQVVKWERRPSGTLAEMTCKSKCLPDRHPYIWIKNGQNVLTQTSSPFSHTFSFADRVSCAAAGHRQFPSPAVCQLSFTRYMPNLPSVSLSSSGHIVEGDPTTLTCSSDANPVATYSWYKKDASGPLSKDSQLVFKSIQSSDSGEYYCKAENVLRIRTSKVVFIDVKYAPKLPLVSLSPSGEVMEGISLTLTCISDSNPAANYTWFKENEKTPQSSGQNLTITNIGRQHSGLYYCEAHNSRGSHKSAIHLTVAASKSKHDVQDNEHHKVETDASLLYFCKNLQGFPTKSDNVHRSEHIYSEHRNRANGRTDSSVHTERNKSCGFLQSRRGTFTGREVLDKCLNEGYENTEFTRKTFLRRNTSK</sequence>
<reference evidence="4" key="4">
    <citation type="submission" date="2025-09" db="UniProtKB">
        <authorList>
            <consortium name="Ensembl"/>
        </authorList>
    </citation>
    <scope>IDENTIFICATION</scope>
    <source>
        <strain evidence="4">JP 163 A</strain>
    </source>
</reference>
<evidence type="ECO:0000259" key="3">
    <source>
        <dbReference type="PROSITE" id="PS50835"/>
    </source>
</evidence>
<dbReference type="InterPro" id="IPR007110">
    <property type="entry name" value="Ig-like_dom"/>
</dbReference>
<dbReference type="PANTHER" id="PTHR46013">
    <property type="entry name" value="VASCULAR CELL ADHESION MOLECULE 1"/>
    <property type="match status" value="1"/>
</dbReference>
<feature type="domain" description="Ig-like" evidence="3">
    <location>
        <begin position="287"/>
        <end position="368"/>
    </location>
</feature>
<dbReference type="CDD" id="cd00096">
    <property type="entry name" value="Ig"/>
    <property type="match status" value="1"/>
</dbReference>
<dbReference type="PROSITE" id="PS50835">
    <property type="entry name" value="IG_LIKE"/>
    <property type="match status" value="2"/>
</dbReference>
<dbReference type="OMA" id="MEINNCC"/>
<dbReference type="SUPFAM" id="SSF48726">
    <property type="entry name" value="Immunoglobulin"/>
    <property type="match status" value="2"/>
</dbReference>
<accession>A0A3B5QW56</accession>
<feature type="region of interest" description="Disordered" evidence="1">
    <location>
        <begin position="416"/>
        <end position="435"/>
    </location>
</feature>
<keyword evidence="2" id="KW-0732">Signal</keyword>
<protein>
    <recommendedName>
        <fullName evidence="3">Ig-like domain-containing protein</fullName>
    </recommendedName>
</protein>
<dbReference type="Pfam" id="PF13927">
    <property type="entry name" value="Ig_3"/>
    <property type="match status" value="1"/>
</dbReference>
<dbReference type="AlphaFoldDB" id="A0A3B5QW56"/>
<feature type="signal peptide" evidence="2">
    <location>
        <begin position="1"/>
        <end position="18"/>
    </location>
</feature>
<dbReference type="Gene3D" id="2.60.40.10">
    <property type="entry name" value="Immunoglobulins"/>
    <property type="match status" value="3"/>
</dbReference>
<proteinExistence type="predicted"/>
<evidence type="ECO:0000313" key="5">
    <source>
        <dbReference type="Proteomes" id="UP000002852"/>
    </source>
</evidence>
<feature type="domain" description="Ig-like" evidence="3">
    <location>
        <begin position="203"/>
        <end position="276"/>
    </location>
</feature>
<reference evidence="4" key="3">
    <citation type="submission" date="2025-08" db="UniProtKB">
        <authorList>
            <consortium name="Ensembl"/>
        </authorList>
    </citation>
    <scope>IDENTIFICATION</scope>
    <source>
        <strain evidence="4">JP 163 A</strain>
    </source>
</reference>
<feature type="chain" id="PRO_5017301923" description="Ig-like domain-containing protein" evidence="2">
    <location>
        <begin position="19"/>
        <end position="480"/>
    </location>
</feature>
<dbReference type="InParanoid" id="A0A3B5QW56"/>
<dbReference type="Pfam" id="PF13895">
    <property type="entry name" value="Ig_2"/>
    <property type="match status" value="1"/>
</dbReference>
<dbReference type="GeneTree" id="ENSGT01010000222294"/>